<feature type="region of interest" description="Disordered" evidence="1">
    <location>
        <begin position="1"/>
        <end position="23"/>
    </location>
</feature>
<dbReference type="Proteomes" id="UP000030762">
    <property type="component" value="Unassembled WGS sequence"/>
</dbReference>
<feature type="region of interest" description="Disordered" evidence="1">
    <location>
        <begin position="146"/>
        <end position="196"/>
    </location>
</feature>
<dbReference type="GeneID" id="19953381"/>
<evidence type="ECO:0000313" key="3">
    <source>
        <dbReference type="Proteomes" id="UP000030762"/>
    </source>
</evidence>
<dbReference type="OrthoDB" id="72550at2759"/>
<feature type="compositionally biased region" description="Pro residues" evidence="1">
    <location>
        <begin position="181"/>
        <end position="194"/>
    </location>
</feature>
<protein>
    <submittedName>
        <fullName evidence="2">Uncharacterized protein</fullName>
    </submittedName>
</protein>
<accession>T0Q853</accession>
<dbReference type="eggNOG" id="ENOG502S1PV">
    <property type="taxonomic scope" value="Eukaryota"/>
</dbReference>
<dbReference type="RefSeq" id="XP_008616954.1">
    <property type="nucleotide sequence ID" value="XM_008618732.1"/>
</dbReference>
<organism evidence="2 3">
    <name type="scientific">Saprolegnia diclina (strain VS20)</name>
    <dbReference type="NCBI Taxonomy" id="1156394"/>
    <lineage>
        <taxon>Eukaryota</taxon>
        <taxon>Sar</taxon>
        <taxon>Stramenopiles</taxon>
        <taxon>Oomycota</taxon>
        <taxon>Saprolegniomycetes</taxon>
        <taxon>Saprolegniales</taxon>
        <taxon>Saprolegniaceae</taxon>
        <taxon>Saprolegnia</taxon>
    </lineage>
</organism>
<feature type="compositionally biased region" description="Pro residues" evidence="1">
    <location>
        <begin position="279"/>
        <end position="314"/>
    </location>
</feature>
<dbReference type="VEuPathDB" id="FungiDB:SDRG_12654"/>
<feature type="compositionally biased region" description="Low complexity" evidence="1">
    <location>
        <begin position="263"/>
        <end position="278"/>
    </location>
</feature>
<feature type="region of interest" description="Disordered" evidence="1">
    <location>
        <begin position="242"/>
        <end position="328"/>
    </location>
</feature>
<dbReference type="InParanoid" id="T0Q853"/>
<dbReference type="AlphaFoldDB" id="T0Q853"/>
<dbReference type="EMBL" id="JH767182">
    <property type="protein sequence ID" value="EQC29650.1"/>
    <property type="molecule type" value="Genomic_DNA"/>
</dbReference>
<feature type="compositionally biased region" description="Low complexity" evidence="1">
    <location>
        <begin position="246"/>
        <end position="256"/>
    </location>
</feature>
<name>T0Q853_SAPDV</name>
<evidence type="ECO:0000256" key="1">
    <source>
        <dbReference type="SAM" id="MobiDB-lite"/>
    </source>
</evidence>
<proteinExistence type="predicted"/>
<reference evidence="2 3" key="1">
    <citation type="submission" date="2012-04" db="EMBL/GenBank/DDBJ databases">
        <title>The Genome Sequence of Saprolegnia declina VS20.</title>
        <authorList>
            <consortium name="The Broad Institute Genome Sequencing Platform"/>
            <person name="Russ C."/>
            <person name="Nusbaum C."/>
            <person name="Tyler B."/>
            <person name="van West P."/>
            <person name="Dieguez-Uribeondo J."/>
            <person name="de Bruijn I."/>
            <person name="Tripathy S."/>
            <person name="Jiang R."/>
            <person name="Young S.K."/>
            <person name="Zeng Q."/>
            <person name="Gargeya S."/>
            <person name="Fitzgerald M."/>
            <person name="Haas B."/>
            <person name="Abouelleil A."/>
            <person name="Alvarado L."/>
            <person name="Arachchi H.M."/>
            <person name="Berlin A."/>
            <person name="Chapman S.B."/>
            <person name="Goldberg J."/>
            <person name="Griggs A."/>
            <person name="Gujja S."/>
            <person name="Hansen M."/>
            <person name="Howarth C."/>
            <person name="Imamovic A."/>
            <person name="Larimer J."/>
            <person name="McCowen C."/>
            <person name="Montmayeur A."/>
            <person name="Murphy C."/>
            <person name="Neiman D."/>
            <person name="Pearson M."/>
            <person name="Priest M."/>
            <person name="Roberts A."/>
            <person name="Saif S."/>
            <person name="Shea T."/>
            <person name="Sisk P."/>
            <person name="Sykes S."/>
            <person name="Wortman J."/>
            <person name="Nusbaum C."/>
            <person name="Birren B."/>
        </authorList>
    </citation>
    <scope>NUCLEOTIDE SEQUENCE [LARGE SCALE GENOMIC DNA]</scope>
    <source>
        <strain evidence="2 3">VS20</strain>
    </source>
</reference>
<dbReference type="OMA" id="PHHVNNA"/>
<keyword evidence="3" id="KW-1185">Reference proteome</keyword>
<sequence length="432" mass="46012">MGDVVRIFGGRPDPLERGPPKRVSHSVENIGEHVAASKKRSSWKFTLGEADTIHEVTLFHSIMSMKKVVHFDGREQYMSNTMAPGDWSVVLLLESSSSAMEVRINDIEAGDIPKYDFLIDRVPYRRMDVYRRSKAKPAAHVFGASAGYSNAPEPHHAPSHDAGLQHGHWGPSGMTQETNRPPSPQELPSKPKPVAPQHEVNLLDTSAPDVSVSAHAIVFDPFVTGAPPAKSAAQAPASADLMGLFSQPTPSQQQPQVIGGSSFGQQGFGQPPQQGFGQPPQPAYGQPPQPAYGQPPQPAYGQPPQPAYGQPPQPGFGQPPVGNFATAPMNRAPAMQQGYQGFPPAPAPTPGFGYPNTAYPPAPSQQASAFAFMQAPPAPAAYANAPRPANYRTPPANLSISSLMDPHHVNNAAPRGPSNGQNININAFAGMR</sequence>
<gene>
    <name evidence="2" type="ORF">SDRG_12654</name>
</gene>
<evidence type="ECO:0000313" key="2">
    <source>
        <dbReference type="EMBL" id="EQC29650.1"/>
    </source>
</evidence>
<dbReference type="STRING" id="1156394.T0Q853"/>